<dbReference type="InterPro" id="IPR050366">
    <property type="entry name" value="BP-dependent_transpt_permease"/>
</dbReference>
<evidence type="ECO:0000256" key="1">
    <source>
        <dbReference type="ARBA" id="ARBA00004651"/>
    </source>
</evidence>
<keyword evidence="4" id="KW-0812">Transmembrane</keyword>
<accession>A0ABW3DW57</accession>
<feature type="transmembrane region" description="Helical" evidence="4">
    <location>
        <begin position="44"/>
        <end position="66"/>
    </location>
</feature>
<feature type="compositionally biased region" description="Low complexity" evidence="3">
    <location>
        <begin position="11"/>
        <end position="24"/>
    </location>
</feature>
<protein>
    <recommendedName>
        <fullName evidence="5">Oligopeptide transport permease C-like N-terminal domain-containing protein</fullName>
    </recommendedName>
</protein>
<keyword evidence="4" id="KW-1133">Transmembrane helix</keyword>
<proteinExistence type="predicted"/>
<dbReference type="InterPro" id="IPR025966">
    <property type="entry name" value="OppC_N"/>
</dbReference>
<evidence type="ECO:0000259" key="5">
    <source>
        <dbReference type="Pfam" id="PF12911"/>
    </source>
</evidence>
<feature type="non-terminal residue" evidence="6">
    <location>
        <position position="139"/>
    </location>
</feature>
<evidence type="ECO:0000256" key="2">
    <source>
        <dbReference type="ARBA" id="ARBA00022448"/>
    </source>
</evidence>
<dbReference type="PANTHER" id="PTHR43386">
    <property type="entry name" value="OLIGOPEPTIDE TRANSPORT SYSTEM PERMEASE PROTEIN APPC"/>
    <property type="match status" value="1"/>
</dbReference>
<comment type="subcellular location">
    <subcellularLocation>
        <location evidence="1">Cell membrane</location>
        <topology evidence="1">Multi-pass membrane protein</topology>
    </subcellularLocation>
</comment>
<reference evidence="7" key="1">
    <citation type="journal article" date="2019" name="Int. J. Syst. Evol. Microbiol.">
        <title>The Global Catalogue of Microorganisms (GCM) 10K type strain sequencing project: providing services to taxonomists for standard genome sequencing and annotation.</title>
        <authorList>
            <consortium name="The Broad Institute Genomics Platform"/>
            <consortium name="The Broad Institute Genome Sequencing Center for Infectious Disease"/>
            <person name="Wu L."/>
            <person name="Ma J."/>
        </authorList>
    </citation>
    <scope>NUCLEOTIDE SEQUENCE [LARGE SCALE GENOMIC DNA]</scope>
    <source>
        <strain evidence="7">CCUG 62974</strain>
    </source>
</reference>
<dbReference type="EMBL" id="JBHTHX010001178">
    <property type="protein sequence ID" value="MFD0888078.1"/>
    <property type="molecule type" value="Genomic_DNA"/>
</dbReference>
<evidence type="ECO:0000256" key="3">
    <source>
        <dbReference type="SAM" id="MobiDB-lite"/>
    </source>
</evidence>
<keyword evidence="7" id="KW-1185">Reference proteome</keyword>
<feature type="domain" description="Oligopeptide transport permease C-like N-terminal" evidence="5">
    <location>
        <begin position="29"/>
        <end position="79"/>
    </location>
</feature>
<sequence>MSADSSPAPVTGTETGAETATATATEPGRWRVVAARFLRHRPAVAALAVLTFVALFAFAGPLLWHYGYDQITPDNSQPPSAAHPLGTDSLGHDLLAQVMRGTQQSLLIALSVALAATVDYLFGYDATTGVVADWMYDKL</sequence>
<evidence type="ECO:0000313" key="6">
    <source>
        <dbReference type="EMBL" id="MFD0888078.1"/>
    </source>
</evidence>
<keyword evidence="4" id="KW-0472">Membrane</keyword>
<dbReference type="Pfam" id="PF12911">
    <property type="entry name" value="OppC_N"/>
    <property type="match status" value="1"/>
</dbReference>
<comment type="caution">
    <text evidence="6">The sequence shown here is derived from an EMBL/GenBank/DDBJ whole genome shotgun (WGS) entry which is preliminary data.</text>
</comment>
<dbReference type="Proteomes" id="UP001597024">
    <property type="component" value="Unassembled WGS sequence"/>
</dbReference>
<dbReference type="PANTHER" id="PTHR43386:SF1">
    <property type="entry name" value="D,D-DIPEPTIDE TRANSPORT SYSTEM PERMEASE PROTEIN DDPC-RELATED"/>
    <property type="match status" value="1"/>
</dbReference>
<gene>
    <name evidence="6" type="ORF">ACFQ08_26360</name>
</gene>
<feature type="region of interest" description="Disordered" evidence="3">
    <location>
        <begin position="1"/>
        <end position="24"/>
    </location>
</feature>
<keyword evidence="2" id="KW-0813">Transport</keyword>
<evidence type="ECO:0000313" key="7">
    <source>
        <dbReference type="Proteomes" id="UP001597024"/>
    </source>
</evidence>
<evidence type="ECO:0000256" key="4">
    <source>
        <dbReference type="SAM" id="Phobius"/>
    </source>
</evidence>
<name>A0ABW3DW57_9ACTN</name>
<organism evidence="6 7">
    <name type="scientific">Streptosporangium algeriense</name>
    <dbReference type="NCBI Taxonomy" id="1682748"/>
    <lineage>
        <taxon>Bacteria</taxon>
        <taxon>Bacillati</taxon>
        <taxon>Actinomycetota</taxon>
        <taxon>Actinomycetes</taxon>
        <taxon>Streptosporangiales</taxon>
        <taxon>Streptosporangiaceae</taxon>
        <taxon>Streptosporangium</taxon>
    </lineage>
</organism>